<reference evidence="3 4" key="1">
    <citation type="journal article" date="2022" name="Nat. Genet.">
        <title>Improved pea reference genome and pan-genome highlight genomic features and evolutionary characteristics.</title>
        <authorList>
            <person name="Yang T."/>
            <person name="Liu R."/>
            <person name="Luo Y."/>
            <person name="Hu S."/>
            <person name="Wang D."/>
            <person name="Wang C."/>
            <person name="Pandey M.K."/>
            <person name="Ge S."/>
            <person name="Xu Q."/>
            <person name="Li N."/>
            <person name="Li G."/>
            <person name="Huang Y."/>
            <person name="Saxena R.K."/>
            <person name="Ji Y."/>
            <person name="Li M."/>
            <person name="Yan X."/>
            <person name="He Y."/>
            <person name="Liu Y."/>
            <person name="Wang X."/>
            <person name="Xiang C."/>
            <person name="Varshney R.K."/>
            <person name="Ding H."/>
            <person name="Gao S."/>
            <person name="Zong X."/>
        </authorList>
    </citation>
    <scope>NUCLEOTIDE SEQUENCE [LARGE SCALE GENOMIC DNA]</scope>
    <source>
        <strain evidence="3 4">cv. Zhongwan 6</strain>
    </source>
</reference>
<proteinExistence type="predicted"/>
<protein>
    <recommendedName>
        <fullName evidence="2">Aminotransferase-like plant mobile domain-containing protein</fullName>
    </recommendedName>
</protein>
<accession>A0A9D5BAD4</accession>
<feature type="domain" description="Aminotransferase-like plant mobile" evidence="2">
    <location>
        <begin position="13"/>
        <end position="87"/>
    </location>
</feature>
<dbReference type="Gramene" id="Psat02G0181500-T1">
    <property type="protein sequence ID" value="KAI5435129.1"/>
    <property type="gene ID" value="KIW84_021815"/>
</dbReference>
<sequence>MDPMIQPYVELAGFGHISKIMSWSIDNKFILALCERWRPETHTFWFPTGECTVTLEDVYMLLGLRVEGKAVNGKTNYANSICMELLDTDLLDDNARGQGSGSSMHIMYLPLLRHIDRIGSYSWGSACLAYLYSSLCKNSHKDTSTFSGCAVLLQAWGWSRLPSLAPVNNNPFTFPYAKNSVWSRISQTPPASLGEWHMRKVNDQWNYNPWQTFARSECRKWKHRHGHVLTDAVMPNEVKPSRTYMAWYRSVGFQFIADDMYLYDPRQTSYTQEGSTSNPQQHSHPGYSQPPIRQTFRSTNTKTYNQNMSFTQPQYQEHPSYHHQQMDYQPQTEHRFAPTPSPYQSRLSQNTNRPITYRSQEPQTSQYQNIPQRYLFQTPQQPFQPFLDPSLSPMSPFNRPGHPSMSQPHPNFSGMGHELSYAGTPSLNTEDYAELAEYLNGSSPVGGNDAPGPSDEQTPVQNRQRGLGPRVRVARGCGTGGRLGDPDHHH</sequence>
<organism evidence="3 4">
    <name type="scientific">Pisum sativum</name>
    <name type="common">Garden pea</name>
    <name type="synonym">Lathyrus oleraceus</name>
    <dbReference type="NCBI Taxonomy" id="3888"/>
    <lineage>
        <taxon>Eukaryota</taxon>
        <taxon>Viridiplantae</taxon>
        <taxon>Streptophyta</taxon>
        <taxon>Embryophyta</taxon>
        <taxon>Tracheophyta</taxon>
        <taxon>Spermatophyta</taxon>
        <taxon>Magnoliopsida</taxon>
        <taxon>eudicotyledons</taxon>
        <taxon>Gunneridae</taxon>
        <taxon>Pentapetalae</taxon>
        <taxon>rosids</taxon>
        <taxon>fabids</taxon>
        <taxon>Fabales</taxon>
        <taxon>Fabaceae</taxon>
        <taxon>Papilionoideae</taxon>
        <taxon>50 kb inversion clade</taxon>
        <taxon>NPAAA clade</taxon>
        <taxon>Hologalegina</taxon>
        <taxon>IRL clade</taxon>
        <taxon>Fabeae</taxon>
        <taxon>Lathyrus</taxon>
    </lineage>
</organism>
<feature type="compositionally biased region" description="Polar residues" evidence="1">
    <location>
        <begin position="455"/>
        <end position="464"/>
    </location>
</feature>
<dbReference type="PANTHER" id="PTHR46033">
    <property type="entry name" value="PROTEIN MAIN-LIKE 2"/>
    <property type="match status" value="1"/>
</dbReference>
<dbReference type="InterPro" id="IPR019557">
    <property type="entry name" value="AminoTfrase-like_pln_mobile"/>
</dbReference>
<feature type="compositionally biased region" description="Polar residues" evidence="1">
    <location>
        <begin position="269"/>
        <end position="283"/>
    </location>
</feature>
<dbReference type="PANTHER" id="PTHR46033:SF8">
    <property type="entry name" value="PROTEIN MAINTENANCE OF MERISTEMS-LIKE"/>
    <property type="match status" value="1"/>
</dbReference>
<dbReference type="Proteomes" id="UP001058974">
    <property type="component" value="Chromosome 2"/>
</dbReference>
<dbReference type="InterPro" id="IPR044824">
    <property type="entry name" value="MAIN-like"/>
</dbReference>
<dbReference type="GO" id="GO:0010073">
    <property type="term" value="P:meristem maintenance"/>
    <property type="evidence" value="ECO:0007669"/>
    <property type="project" value="InterPro"/>
</dbReference>
<comment type="caution">
    <text evidence="3">The sequence shown here is derived from an EMBL/GenBank/DDBJ whole genome shotgun (WGS) entry which is preliminary data.</text>
</comment>
<evidence type="ECO:0000256" key="1">
    <source>
        <dbReference type="SAM" id="MobiDB-lite"/>
    </source>
</evidence>
<feature type="region of interest" description="Disordered" evidence="1">
    <location>
        <begin position="433"/>
        <end position="490"/>
    </location>
</feature>
<dbReference type="AlphaFoldDB" id="A0A9D5BAD4"/>
<feature type="region of interest" description="Disordered" evidence="1">
    <location>
        <begin position="269"/>
        <end position="294"/>
    </location>
</feature>
<evidence type="ECO:0000313" key="4">
    <source>
        <dbReference type="Proteomes" id="UP001058974"/>
    </source>
</evidence>
<evidence type="ECO:0000259" key="2">
    <source>
        <dbReference type="Pfam" id="PF10536"/>
    </source>
</evidence>
<dbReference type="Pfam" id="PF10536">
    <property type="entry name" value="PMD"/>
    <property type="match status" value="2"/>
</dbReference>
<evidence type="ECO:0000313" key="3">
    <source>
        <dbReference type="EMBL" id="KAI5435129.1"/>
    </source>
</evidence>
<name>A0A9D5BAD4_PEA</name>
<dbReference type="EMBL" id="JAMSHJ010000002">
    <property type="protein sequence ID" value="KAI5435129.1"/>
    <property type="molecule type" value="Genomic_DNA"/>
</dbReference>
<feature type="region of interest" description="Disordered" evidence="1">
    <location>
        <begin position="318"/>
        <end position="349"/>
    </location>
</feature>
<feature type="compositionally biased region" description="Polar residues" evidence="1">
    <location>
        <begin position="318"/>
        <end position="331"/>
    </location>
</feature>
<gene>
    <name evidence="3" type="ORF">KIW84_021815</name>
</gene>
<keyword evidence="4" id="KW-1185">Reference proteome</keyword>
<feature type="domain" description="Aminotransferase-like plant mobile" evidence="2">
    <location>
        <begin position="100"/>
        <end position="197"/>
    </location>
</feature>